<evidence type="ECO:0000313" key="1">
    <source>
        <dbReference type="EMBL" id="KIH50062.1"/>
    </source>
</evidence>
<organism evidence="1 2">
    <name type="scientific">Ancylostoma duodenale</name>
    <dbReference type="NCBI Taxonomy" id="51022"/>
    <lineage>
        <taxon>Eukaryota</taxon>
        <taxon>Metazoa</taxon>
        <taxon>Ecdysozoa</taxon>
        <taxon>Nematoda</taxon>
        <taxon>Chromadorea</taxon>
        <taxon>Rhabditida</taxon>
        <taxon>Rhabditina</taxon>
        <taxon>Rhabditomorpha</taxon>
        <taxon>Strongyloidea</taxon>
        <taxon>Ancylostomatidae</taxon>
        <taxon>Ancylostomatinae</taxon>
        <taxon>Ancylostoma</taxon>
    </lineage>
</organism>
<evidence type="ECO:0000313" key="2">
    <source>
        <dbReference type="Proteomes" id="UP000054047"/>
    </source>
</evidence>
<dbReference type="AlphaFoldDB" id="A0A0C2CJU9"/>
<accession>A0A0C2CJU9</accession>
<dbReference type="OrthoDB" id="5874985at2759"/>
<dbReference type="PANTHER" id="PTHR22084">
    <property type="entry name" value="GEX INTERACTING PROTEIN PROTEIN 4"/>
    <property type="match status" value="1"/>
</dbReference>
<reference evidence="1 2" key="1">
    <citation type="submission" date="2013-12" db="EMBL/GenBank/DDBJ databases">
        <title>Draft genome of the parsitic nematode Ancylostoma duodenale.</title>
        <authorList>
            <person name="Mitreva M."/>
        </authorList>
    </citation>
    <scope>NUCLEOTIDE SEQUENCE [LARGE SCALE GENOMIC DNA]</scope>
    <source>
        <strain evidence="1 2">Zhejiang</strain>
    </source>
</reference>
<dbReference type="EMBL" id="KN750946">
    <property type="protein sequence ID" value="KIH50062.1"/>
    <property type="molecule type" value="Genomic_DNA"/>
</dbReference>
<gene>
    <name evidence="1" type="ORF">ANCDUO_19862</name>
</gene>
<dbReference type="PANTHER" id="PTHR22084:SF1">
    <property type="entry name" value="BZIP DOMAIN-CONTAINING PROTEIN-RELATED"/>
    <property type="match status" value="1"/>
</dbReference>
<dbReference type="Proteomes" id="UP000054047">
    <property type="component" value="Unassembled WGS sequence"/>
</dbReference>
<sequence>LIPLLKRMYTDIRYHRMTVEEKREYNQRRTESFRKRRLEEEILLSTPAGRISAEALQKACSVLLWRTV</sequence>
<name>A0A0C2CJU9_9BILA</name>
<protein>
    <submittedName>
        <fullName evidence="1">Uncharacterized protein</fullName>
    </submittedName>
</protein>
<keyword evidence="2" id="KW-1185">Reference proteome</keyword>
<proteinExistence type="predicted"/>
<feature type="non-terminal residue" evidence="1">
    <location>
        <position position="1"/>
    </location>
</feature>